<reference evidence="1" key="1">
    <citation type="submission" date="2020-10" db="EMBL/GenBank/DDBJ databases">
        <authorList>
            <person name="Gilroy R."/>
        </authorList>
    </citation>
    <scope>NUCLEOTIDE SEQUENCE</scope>
    <source>
        <strain evidence="1">CHK197-8231</strain>
    </source>
</reference>
<dbReference type="EMBL" id="DVML01000007">
    <property type="protein sequence ID" value="HIU22131.1"/>
    <property type="molecule type" value="Genomic_DNA"/>
</dbReference>
<dbReference type="InterPro" id="IPR014099">
    <property type="entry name" value="Spore_coat_GerQ"/>
</dbReference>
<gene>
    <name evidence="1" type="primary">gerQ</name>
    <name evidence="1" type="ORF">IAD49_00970</name>
</gene>
<keyword evidence="1" id="KW-0167">Capsid protein</keyword>
<dbReference type="AlphaFoldDB" id="A0A9D1L306"/>
<accession>A0A9D1L306</accession>
<dbReference type="NCBIfam" id="TIGR02728">
    <property type="entry name" value="spore_gerQ"/>
    <property type="match status" value="1"/>
</dbReference>
<proteinExistence type="predicted"/>
<reference evidence="1" key="2">
    <citation type="journal article" date="2021" name="PeerJ">
        <title>Extensive microbial diversity within the chicken gut microbiome revealed by metagenomics and culture.</title>
        <authorList>
            <person name="Gilroy R."/>
            <person name="Ravi A."/>
            <person name="Getino M."/>
            <person name="Pursley I."/>
            <person name="Horton D.L."/>
            <person name="Alikhan N.F."/>
            <person name="Baker D."/>
            <person name="Gharbi K."/>
            <person name="Hall N."/>
            <person name="Watson M."/>
            <person name="Adriaenssens E.M."/>
            <person name="Foster-Nyarko E."/>
            <person name="Jarju S."/>
            <person name="Secka A."/>
            <person name="Antonio M."/>
            <person name="Oren A."/>
            <person name="Chaudhuri R.R."/>
            <person name="La Ragione R."/>
            <person name="Hildebrand F."/>
            <person name="Pallen M.J."/>
        </authorList>
    </citation>
    <scope>NUCLEOTIDE SEQUENCE</scope>
    <source>
        <strain evidence="1">CHK197-8231</strain>
    </source>
</reference>
<comment type="caution">
    <text evidence="1">The sequence shown here is derived from an EMBL/GenBank/DDBJ whole genome shotgun (WGS) entry which is preliminary data.</text>
</comment>
<evidence type="ECO:0000313" key="2">
    <source>
        <dbReference type="Proteomes" id="UP000824087"/>
    </source>
</evidence>
<protein>
    <submittedName>
        <fullName evidence="1">Spore coat protein GerQ</fullName>
    </submittedName>
</protein>
<sequence length="100" mass="11786">MQVPNQSTAITSGAFDIEQSYIENILRLNKGKKVRVYMTFTDSTEWRDKVFDGIIEQSGRDHLILSDPQTGKWYLLQMIYLDYVEFEERINYSPEFVPNL</sequence>
<organism evidence="1 2">
    <name type="scientific">Candidatus Fimihabitans intestinipullorum</name>
    <dbReference type="NCBI Taxonomy" id="2840820"/>
    <lineage>
        <taxon>Bacteria</taxon>
        <taxon>Bacillati</taxon>
        <taxon>Mycoplasmatota</taxon>
        <taxon>Mycoplasmatota incertae sedis</taxon>
        <taxon>Candidatus Fimihabitans</taxon>
    </lineage>
</organism>
<dbReference type="Proteomes" id="UP000824087">
    <property type="component" value="Unassembled WGS sequence"/>
</dbReference>
<name>A0A9D1L306_9BACT</name>
<evidence type="ECO:0000313" key="1">
    <source>
        <dbReference type="EMBL" id="HIU22131.1"/>
    </source>
</evidence>
<dbReference type="Pfam" id="PF09671">
    <property type="entry name" value="Spore_GerQ"/>
    <property type="match status" value="1"/>
</dbReference>
<keyword evidence="1" id="KW-0946">Virion</keyword>